<evidence type="ECO:0000313" key="2">
    <source>
        <dbReference type="EMBL" id="MFC0273757.1"/>
    </source>
</evidence>
<gene>
    <name evidence="2" type="ORF">ACFFIX_20430</name>
</gene>
<organism evidence="2 3">
    <name type="scientific">Metabacillus herbersteinensis</name>
    <dbReference type="NCBI Taxonomy" id="283816"/>
    <lineage>
        <taxon>Bacteria</taxon>
        <taxon>Bacillati</taxon>
        <taxon>Bacillota</taxon>
        <taxon>Bacilli</taxon>
        <taxon>Bacillales</taxon>
        <taxon>Bacillaceae</taxon>
        <taxon>Metabacillus</taxon>
    </lineage>
</organism>
<protein>
    <recommendedName>
        <fullName evidence="4">JAB domain-containing protein</fullName>
    </recommendedName>
</protein>
<dbReference type="EMBL" id="JBHLVO010000024">
    <property type="protein sequence ID" value="MFC0273757.1"/>
    <property type="molecule type" value="Genomic_DNA"/>
</dbReference>
<accession>A0ABV6GJ78</accession>
<evidence type="ECO:0000256" key="1">
    <source>
        <dbReference type="SAM" id="MobiDB-lite"/>
    </source>
</evidence>
<comment type="caution">
    <text evidence="2">The sequence shown here is derived from an EMBL/GenBank/DDBJ whole genome shotgun (WGS) entry which is preliminary data.</text>
</comment>
<feature type="compositionally biased region" description="Basic and acidic residues" evidence="1">
    <location>
        <begin position="25"/>
        <end position="47"/>
    </location>
</feature>
<feature type="compositionally biased region" description="Low complexity" evidence="1">
    <location>
        <begin position="49"/>
        <end position="62"/>
    </location>
</feature>
<name>A0ABV6GJ78_9BACI</name>
<evidence type="ECO:0000313" key="3">
    <source>
        <dbReference type="Proteomes" id="UP001589854"/>
    </source>
</evidence>
<dbReference type="Proteomes" id="UP001589854">
    <property type="component" value="Unassembled WGS sequence"/>
</dbReference>
<keyword evidence="3" id="KW-1185">Reference proteome</keyword>
<evidence type="ECO:0008006" key="4">
    <source>
        <dbReference type="Google" id="ProtNLM"/>
    </source>
</evidence>
<dbReference type="RefSeq" id="WP_378937375.1">
    <property type="nucleotide sequence ID" value="NZ_JBHLVO010000024.1"/>
</dbReference>
<reference evidence="2 3" key="1">
    <citation type="submission" date="2024-09" db="EMBL/GenBank/DDBJ databases">
        <authorList>
            <person name="Sun Q."/>
            <person name="Mori K."/>
        </authorList>
    </citation>
    <scope>NUCLEOTIDE SEQUENCE [LARGE SCALE GENOMIC DNA]</scope>
    <source>
        <strain evidence="2 3">CCM 7228</strain>
    </source>
</reference>
<feature type="region of interest" description="Disordered" evidence="1">
    <location>
        <begin position="25"/>
        <end position="62"/>
    </location>
</feature>
<proteinExistence type="predicted"/>
<sequence>MTKNLEQTNMFSLFGIEDEYEVEKKRQEDERMKAQAEMAKKFEEHKSKTPSATATSSSSPAAKVDKFEVNTQTTIYFYTEVIAITEYFSTEELENGIGKPNKEGVIEYKEVDENELKKRLKKDYPVIDTGAQLVYLKKKNVVSIILQGKKKGLSEEHCTKESPTSGGSFSSRKIPFTLLREFIAVSKYFSDRYGTEFYADVYFDKEMKEFFMDIPRQTASRYLVSVTEDPMVTALKVMERPCIKVMEIHSHHVMSPSPSSIDDENERDAMPLIYAIIGRINNFFPEITVRTYDMKTHSHVSLSPWSIFENPFITFSDLHDLSVVEVTEHE</sequence>